<accession>A0AB74ESX2</accession>
<dbReference type="Gene3D" id="1.10.10.60">
    <property type="entry name" value="Homeodomain-like"/>
    <property type="match status" value="1"/>
</dbReference>
<feature type="domain" description="DNA binding HTH" evidence="1">
    <location>
        <begin position="66"/>
        <end position="103"/>
    </location>
</feature>
<name>A0AB74ESX2_NEIGO</name>
<evidence type="ECO:0000313" key="2">
    <source>
        <dbReference type="EMBL" id="SCW12153.1"/>
    </source>
</evidence>
<dbReference type="PRINTS" id="PR01590">
    <property type="entry name" value="HTHFIS"/>
</dbReference>
<dbReference type="InterPro" id="IPR050207">
    <property type="entry name" value="Trans_regulatory_Fis"/>
</dbReference>
<evidence type="ECO:0000313" key="3">
    <source>
        <dbReference type="Proteomes" id="UP000182484"/>
    </source>
</evidence>
<gene>
    <name evidence="2" type="ORF">ESCNG_220040</name>
</gene>
<dbReference type="InterPro" id="IPR009057">
    <property type="entry name" value="Homeodomain-like_sf"/>
</dbReference>
<dbReference type="NCBIfam" id="NF002517">
    <property type="entry name" value="PRK01905.1"/>
    <property type="match status" value="1"/>
</dbReference>
<dbReference type="Proteomes" id="UP000182484">
    <property type="component" value="Unassembled WGS sequence"/>
</dbReference>
<protein>
    <submittedName>
        <fullName evidence="2">Factor-for-inversion-stimulation protein</fullName>
    </submittedName>
</protein>
<sequence>MPSENEWNGFRQKAFRRHSVLKTFQSKGYAMNPATADIAQCIEQNLNQYFKDLNGTEPCGVYDMVLHQVEKPLLVCVMEQCGGNQSKASVMLGLNRNTLRKKLIQHGLL</sequence>
<reference evidence="2 3" key="1">
    <citation type="submission" date="2016-09" db="EMBL/GenBank/DDBJ databases">
        <authorList>
            <person name="Kumanski S."/>
            <person name="Beatrice B."/>
        </authorList>
    </citation>
    <scope>NUCLEOTIDE SEQUENCE [LARGE SCALE GENOMIC DNA]</scope>
    <source>
        <strain evidence="2">Mankind</strain>
    </source>
</reference>
<dbReference type="PANTHER" id="PTHR47918">
    <property type="entry name" value="DNA-BINDING PROTEIN FIS"/>
    <property type="match status" value="1"/>
</dbReference>
<organism evidence="2 3">
    <name type="scientific">Neisseria gonorrhoeae</name>
    <dbReference type="NCBI Taxonomy" id="485"/>
    <lineage>
        <taxon>Bacteria</taxon>
        <taxon>Pseudomonadati</taxon>
        <taxon>Pseudomonadota</taxon>
        <taxon>Betaproteobacteria</taxon>
        <taxon>Neisseriales</taxon>
        <taxon>Neisseriaceae</taxon>
        <taxon>Neisseria</taxon>
    </lineage>
</organism>
<dbReference type="PANTHER" id="PTHR47918:SF1">
    <property type="entry name" value="DNA-BINDING PROTEIN FIS"/>
    <property type="match status" value="1"/>
</dbReference>
<dbReference type="InterPro" id="IPR002197">
    <property type="entry name" value="HTH_Fis"/>
</dbReference>
<dbReference type="Pfam" id="PF02954">
    <property type="entry name" value="HTH_8"/>
    <property type="match status" value="1"/>
</dbReference>
<dbReference type="SUPFAM" id="SSF46689">
    <property type="entry name" value="Homeodomain-like"/>
    <property type="match status" value="1"/>
</dbReference>
<evidence type="ECO:0000259" key="1">
    <source>
        <dbReference type="Pfam" id="PF02954"/>
    </source>
</evidence>
<comment type="caution">
    <text evidence="2">The sequence shown here is derived from an EMBL/GenBank/DDBJ whole genome shotgun (WGS) entry which is preliminary data.</text>
</comment>
<dbReference type="EMBL" id="FMTB01000015">
    <property type="protein sequence ID" value="SCW12153.1"/>
    <property type="molecule type" value="Genomic_DNA"/>
</dbReference>
<proteinExistence type="predicted"/>
<dbReference type="GO" id="GO:0043565">
    <property type="term" value="F:sequence-specific DNA binding"/>
    <property type="evidence" value="ECO:0007669"/>
    <property type="project" value="InterPro"/>
</dbReference>
<dbReference type="AlphaFoldDB" id="A0AB74ESX2"/>